<gene>
    <name evidence="8" type="ORF">METZ01_LOCUS425929</name>
</gene>
<proteinExistence type="predicted"/>
<protein>
    <recommendedName>
        <fullName evidence="9">Alanine glycine permease</fullName>
    </recommendedName>
</protein>
<evidence type="ECO:0000256" key="2">
    <source>
        <dbReference type="ARBA" id="ARBA00022448"/>
    </source>
</evidence>
<evidence type="ECO:0000256" key="6">
    <source>
        <dbReference type="ARBA" id="ARBA00023136"/>
    </source>
</evidence>
<feature type="transmembrane region" description="Helical" evidence="7">
    <location>
        <begin position="31"/>
        <end position="52"/>
    </location>
</feature>
<keyword evidence="4 7" id="KW-0812">Transmembrane</keyword>
<comment type="subcellular location">
    <subcellularLocation>
        <location evidence="1">Cell membrane</location>
        <topology evidence="1">Multi-pass membrane protein</topology>
    </subcellularLocation>
</comment>
<dbReference type="EMBL" id="UINC01169504">
    <property type="protein sequence ID" value="SVD73075.1"/>
    <property type="molecule type" value="Genomic_DNA"/>
</dbReference>
<keyword evidence="5 7" id="KW-1133">Transmembrane helix</keyword>
<dbReference type="PANTHER" id="PTHR30330:SF3">
    <property type="entry name" value="TRANSCRIPTIONAL REGULATOR, LRP FAMILY"/>
    <property type="match status" value="1"/>
</dbReference>
<dbReference type="AlphaFoldDB" id="A0A382XR00"/>
<evidence type="ECO:0000256" key="1">
    <source>
        <dbReference type="ARBA" id="ARBA00004651"/>
    </source>
</evidence>
<organism evidence="8">
    <name type="scientific">marine metagenome</name>
    <dbReference type="NCBI Taxonomy" id="408172"/>
    <lineage>
        <taxon>unclassified sequences</taxon>
        <taxon>metagenomes</taxon>
        <taxon>ecological metagenomes</taxon>
    </lineage>
</organism>
<evidence type="ECO:0000256" key="3">
    <source>
        <dbReference type="ARBA" id="ARBA00022475"/>
    </source>
</evidence>
<evidence type="ECO:0008006" key="9">
    <source>
        <dbReference type="Google" id="ProtNLM"/>
    </source>
</evidence>
<keyword evidence="3" id="KW-1003">Cell membrane</keyword>
<keyword evidence="6 7" id="KW-0472">Membrane</keyword>
<dbReference type="PANTHER" id="PTHR30330">
    <property type="entry name" value="AGSS FAMILY TRANSPORTER, SODIUM-ALANINE"/>
    <property type="match status" value="1"/>
</dbReference>
<reference evidence="8" key="1">
    <citation type="submission" date="2018-05" db="EMBL/GenBank/DDBJ databases">
        <authorList>
            <person name="Lanie J.A."/>
            <person name="Ng W.-L."/>
            <person name="Kazmierczak K.M."/>
            <person name="Andrzejewski T.M."/>
            <person name="Davidsen T.M."/>
            <person name="Wayne K.J."/>
            <person name="Tettelin H."/>
            <person name="Glass J.I."/>
            <person name="Rusch D."/>
            <person name="Podicherti R."/>
            <person name="Tsui H.-C.T."/>
            <person name="Winkler M.E."/>
        </authorList>
    </citation>
    <scope>NUCLEOTIDE SEQUENCE</scope>
</reference>
<accession>A0A382XR00</accession>
<evidence type="ECO:0000256" key="7">
    <source>
        <dbReference type="SAM" id="Phobius"/>
    </source>
</evidence>
<evidence type="ECO:0000313" key="8">
    <source>
        <dbReference type="EMBL" id="SVD73075.1"/>
    </source>
</evidence>
<dbReference type="GO" id="GO:0005283">
    <property type="term" value="F:amino acid:sodium symporter activity"/>
    <property type="evidence" value="ECO:0007669"/>
    <property type="project" value="InterPro"/>
</dbReference>
<name>A0A382XR00_9ZZZZ</name>
<dbReference type="InterPro" id="IPR001463">
    <property type="entry name" value="Na/Ala_symport"/>
</dbReference>
<evidence type="ECO:0000256" key="4">
    <source>
        <dbReference type="ARBA" id="ARBA00022692"/>
    </source>
</evidence>
<feature type="transmembrane region" description="Helical" evidence="7">
    <location>
        <begin position="59"/>
        <end position="77"/>
    </location>
</feature>
<evidence type="ECO:0000256" key="5">
    <source>
        <dbReference type="ARBA" id="ARBA00022989"/>
    </source>
</evidence>
<feature type="non-terminal residue" evidence="8">
    <location>
        <position position="1"/>
    </location>
</feature>
<dbReference type="Pfam" id="PF01235">
    <property type="entry name" value="Na_Ala_symp"/>
    <property type="match status" value="1"/>
</dbReference>
<sequence length="97" mass="11061">VVLFAFSTMISWSYYGERCWAWLFGDGSSMVYRWLFLLMVFLGSIITSTNVLDFGDLMILGMAFPNVLGLYFLAGGVKSDLNDYLDKLKKGEFEKTQ</sequence>
<keyword evidence="2" id="KW-0813">Transport</keyword>
<dbReference type="GO" id="GO:0005886">
    <property type="term" value="C:plasma membrane"/>
    <property type="evidence" value="ECO:0007669"/>
    <property type="project" value="UniProtKB-SubCell"/>
</dbReference>